<evidence type="ECO:0000256" key="1">
    <source>
        <dbReference type="SAM" id="Phobius"/>
    </source>
</evidence>
<feature type="transmembrane region" description="Helical" evidence="1">
    <location>
        <begin position="6"/>
        <end position="25"/>
    </location>
</feature>
<dbReference type="HOGENOM" id="CLU_1832050_0_0_9"/>
<evidence type="ECO:0000313" key="3">
    <source>
        <dbReference type="Proteomes" id="UP000013782"/>
    </source>
</evidence>
<dbReference type="Proteomes" id="UP000013782">
    <property type="component" value="Unassembled WGS sequence"/>
</dbReference>
<sequence>MVYIGILIFGLLAANFFYRAIRLFVKLNRQVYSPETKHTFICQSCTQTYTLSGPETKKLVKGAVVIKKSTPKSNATFYKFTCPQCGSYAKQKKIFDMDTTKALGMVRVQADSGQLPIVIDFLLKGVLPIFLVFPFLSLFLR</sequence>
<evidence type="ECO:0000313" key="2">
    <source>
        <dbReference type="EMBL" id="EOH94247.1"/>
    </source>
</evidence>
<organism evidence="2 3">
    <name type="scientific">Enterococcus pallens ATCC BAA-351</name>
    <dbReference type="NCBI Taxonomy" id="1158607"/>
    <lineage>
        <taxon>Bacteria</taxon>
        <taxon>Bacillati</taxon>
        <taxon>Bacillota</taxon>
        <taxon>Bacilli</taxon>
        <taxon>Lactobacillales</taxon>
        <taxon>Enterococcaceae</taxon>
        <taxon>Enterococcus</taxon>
    </lineage>
</organism>
<protein>
    <submittedName>
        <fullName evidence="2">Uncharacterized protein</fullName>
    </submittedName>
</protein>
<dbReference type="OrthoDB" id="2194267at2"/>
<dbReference type="STRING" id="160454.RV10_GL001967"/>
<proteinExistence type="predicted"/>
<comment type="caution">
    <text evidence="2">The sequence shown here is derived from an EMBL/GenBank/DDBJ whole genome shotgun (WGS) entry which is preliminary data.</text>
</comment>
<dbReference type="RefSeq" id="WP_010756973.1">
    <property type="nucleotide sequence ID" value="NZ_ASWD01000001.1"/>
</dbReference>
<dbReference type="EMBL" id="AJAQ01000015">
    <property type="protein sequence ID" value="EOH94247.1"/>
    <property type="molecule type" value="Genomic_DNA"/>
</dbReference>
<gene>
    <name evidence="2" type="ORF">UAU_01982</name>
</gene>
<keyword evidence="1" id="KW-0812">Transmembrane</keyword>
<name>R2QCT9_9ENTE</name>
<dbReference type="eggNOG" id="ENOG5032FHS">
    <property type="taxonomic scope" value="Bacteria"/>
</dbReference>
<keyword evidence="1" id="KW-0472">Membrane</keyword>
<dbReference type="AlphaFoldDB" id="R2QCT9"/>
<keyword evidence="3" id="KW-1185">Reference proteome</keyword>
<feature type="transmembrane region" description="Helical" evidence="1">
    <location>
        <begin position="121"/>
        <end position="140"/>
    </location>
</feature>
<reference evidence="2 3" key="1">
    <citation type="submission" date="2013-02" db="EMBL/GenBank/DDBJ databases">
        <title>The Genome Sequence of Enterococcus pallens BAA-351.</title>
        <authorList>
            <consortium name="The Broad Institute Genome Sequencing Platform"/>
            <consortium name="The Broad Institute Genome Sequencing Center for Infectious Disease"/>
            <person name="Earl A.M."/>
            <person name="Gilmore M.S."/>
            <person name="Lebreton F."/>
            <person name="Walker B."/>
            <person name="Young S.K."/>
            <person name="Zeng Q."/>
            <person name="Gargeya S."/>
            <person name="Fitzgerald M."/>
            <person name="Haas B."/>
            <person name="Abouelleil A."/>
            <person name="Alvarado L."/>
            <person name="Arachchi H.M."/>
            <person name="Berlin A.M."/>
            <person name="Chapman S.B."/>
            <person name="Dewar J."/>
            <person name="Goldberg J."/>
            <person name="Griggs A."/>
            <person name="Gujja S."/>
            <person name="Hansen M."/>
            <person name="Howarth C."/>
            <person name="Imamovic A."/>
            <person name="Larimer J."/>
            <person name="McCowan C."/>
            <person name="Murphy C."/>
            <person name="Neiman D."/>
            <person name="Pearson M."/>
            <person name="Priest M."/>
            <person name="Roberts A."/>
            <person name="Saif S."/>
            <person name="Shea T."/>
            <person name="Sisk P."/>
            <person name="Sykes S."/>
            <person name="Wortman J."/>
            <person name="Nusbaum C."/>
            <person name="Birren B."/>
        </authorList>
    </citation>
    <scope>NUCLEOTIDE SEQUENCE [LARGE SCALE GENOMIC DNA]</scope>
    <source>
        <strain evidence="2 3">ATCC BAA-351</strain>
    </source>
</reference>
<keyword evidence="1" id="KW-1133">Transmembrane helix</keyword>
<dbReference type="PATRIC" id="fig|1158607.3.peg.1949"/>
<accession>R2QCT9</accession>